<evidence type="ECO:0000313" key="3">
    <source>
        <dbReference type="EMBL" id="BBU81506.1"/>
    </source>
</evidence>
<dbReference type="InterPro" id="IPR044032">
    <property type="entry name" value="TssC1_C"/>
</dbReference>
<feature type="domain" description="TssC1 C-terminal" evidence="2">
    <location>
        <begin position="46"/>
        <end position="145"/>
    </location>
</feature>
<dbReference type="PANTHER" id="PTHR35565:SF1">
    <property type="entry name" value="TYPE VI SECRETION SYSTEM CONTRACTILE SHEATH LARGE SUBUNIT"/>
    <property type="match status" value="1"/>
</dbReference>
<dbReference type="InterPro" id="IPR010269">
    <property type="entry name" value="T6SS_TssC-like"/>
</dbReference>
<organism evidence="3 4">
    <name type="scientific">Escherichia coli</name>
    <dbReference type="NCBI Taxonomy" id="562"/>
    <lineage>
        <taxon>Bacteria</taxon>
        <taxon>Pseudomonadati</taxon>
        <taxon>Pseudomonadota</taxon>
        <taxon>Gammaproteobacteria</taxon>
        <taxon>Enterobacterales</taxon>
        <taxon>Enterobacteriaceae</taxon>
        <taxon>Escherichia</taxon>
    </lineage>
</organism>
<evidence type="ECO:0000313" key="4">
    <source>
        <dbReference type="Proteomes" id="UP000467488"/>
    </source>
</evidence>
<feature type="domain" description="TssC1 N-terminal" evidence="1">
    <location>
        <begin position="2"/>
        <end position="36"/>
    </location>
</feature>
<sequence length="319" mass="36077">MIPETREFEFANLGFIPLSYYKNRDYACFFSANSAQKPALYDTADATANSRINARLPYIFLLSRIAHYLKIIQRENIGTTKDRRVLELELNTWIRTLVTEMTDPGDELQASHPLRDGKVIVEDIEDNPGFFRVRLFAVPHFQIEGNGYQPVTGFPDAESESLTGPWCDMKIHRPLWAEGTFLSSQQFQQQARWEAFSNDSIAQLCIRHPWGIANVLFDRDALTSGKLKTQAVRLRFADGTLIDSDVSDVLPLACDLRALKNDSAIVLLALPLAHGNGGNLGQGEQTERPLRYRQEWQKVQDIYGSDSEDMATPVTAEYS</sequence>
<reference evidence="3 4" key="1">
    <citation type="submission" date="2020-01" db="EMBL/GenBank/DDBJ databases">
        <title>Dynamics of blaIMP-6 dissemination in carbapenem resistant Enterobacteriacea isolated from regional surveillance in Osaka, Japan.</title>
        <authorList>
            <person name="Abe R."/>
            <person name="Akeda Y."/>
            <person name="Sugawara Y."/>
            <person name="Yamamoto N."/>
            <person name="Tomono K."/>
            <person name="Takeuchi D."/>
            <person name="Kawahara R."/>
            <person name="Hamada S."/>
        </authorList>
    </citation>
    <scope>NUCLEOTIDE SEQUENCE [LARGE SCALE GENOMIC DNA]</scope>
    <source>
        <strain evidence="3 4">E300</strain>
    </source>
</reference>
<evidence type="ECO:0000259" key="2">
    <source>
        <dbReference type="Pfam" id="PF18945"/>
    </source>
</evidence>
<dbReference type="InterPro" id="IPR010263">
    <property type="entry name" value="T6SS_TssK"/>
</dbReference>
<evidence type="ECO:0008006" key="5">
    <source>
        <dbReference type="Google" id="ProtNLM"/>
    </source>
</evidence>
<dbReference type="AlphaFoldDB" id="A0A8S0FMZ5"/>
<dbReference type="InterPro" id="IPR044031">
    <property type="entry name" value="TssC1_N"/>
</dbReference>
<dbReference type="Pfam" id="PF05943">
    <property type="entry name" value="VipB"/>
    <property type="match status" value="1"/>
</dbReference>
<dbReference type="PANTHER" id="PTHR35565">
    <property type="entry name" value="CYTOPLASMIC PROTEIN-RELATED"/>
    <property type="match status" value="1"/>
</dbReference>
<dbReference type="Pfam" id="PF05936">
    <property type="entry name" value="T6SS_VasE"/>
    <property type="match status" value="1"/>
</dbReference>
<dbReference type="NCBIfam" id="TIGR03353">
    <property type="entry name" value="VI_chp_4"/>
    <property type="match status" value="1"/>
</dbReference>
<gene>
    <name evidence="3" type="ORF">EIMP300_29060</name>
</gene>
<dbReference type="Proteomes" id="UP000467488">
    <property type="component" value="Chromosome"/>
</dbReference>
<dbReference type="Pfam" id="PF18945">
    <property type="entry name" value="VipB_2"/>
    <property type="match status" value="1"/>
</dbReference>
<accession>A0A8S0FMZ5</accession>
<dbReference type="EMBL" id="AP022360">
    <property type="protein sequence ID" value="BBU81506.1"/>
    <property type="molecule type" value="Genomic_DNA"/>
</dbReference>
<name>A0A8S0FMZ5_ECOLX</name>
<evidence type="ECO:0000259" key="1">
    <source>
        <dbReference type="Pfam" id="PF05943"/>
    </source>
</evidence>
<protein>
    <recommendedName>
        <fullName evidence="5">Type VI secretion protein</fullName>
    </recommendedName>
</protein>
<proteinExistence type="predicted"/>